<dbReference type="SUPFAM" id="SSF46785">
    <property type="entry name" value="Winged helix' DNA-binding domain"/>
    <property type="match status" value="1"/>
</dbReference>
<evidence type="ECO:0000313" key="1">
    <source>
        <dbReference type="EMBL" id="TSB01623.1"/>
    </source>
</evidence>
<dbReference type="RefSeq" id="WP_143776841.1">
    <property type="nucleotide sequence ID" value="NZ_VKKU01000002.1"/>
</dbReference>
<dbReference type="InterPro" id="IPR036390">
    <property type="entry name" value="WH_DNA-bd_sf"/>
</dbReference>
<dbReference type="Gene3D" id="1.10.10.10">
    <property type="entry name" value="Winged helix-like DNA-binding domain superfamily/Winged helix DNA-binding domain"/>
    <property type="match status" value="1"/>
</dbReference>
<dbReference type="Proteomes" id="UP000320160">
    <property type="component" value="Unassembled WGS sequence"/>
</dbReference>
<proteinExistence type="predicted"/>
<gene>
    <name evidence="1" type="ORF">FOM92_10590</name>
</gene>
<name>A0A553WAB4_9SPHN</name>
<sequence length="339" mass="38315">MPLKKFVTCTIIRLKAYQIVDFINIDSNTIDHEGIMMFSENPVAAIASFSAQYDGLMHSISRETSQYGYAPAEGRIMHRLRGCPSTQANLRKVTQIERGQLSRAIKSLKTKGLIEISQPPQGPWPAYKLTERGWKQLLRVERARYDAISRLLGQMLRPERKAFIDALENLGKLRFVDAGTDEPERWRTAYPGEVSQIISNALDFYRGPFPFRFNSQIEGYVLRQFAEVCDRTHHHIIVYERHGCVVGSILLFVDQKKASARLNGLWGAIGFTDIESTAGMVKLAMQRAASAGCINVTARIPNNIAWPNVFRTLGWTFAAKEPQKIAGAELEIETWVKQL</sequence>
<protein>
    <submittedName>
        <fullName evidence="1">Winged helix-turn-helix transcriptional regulator</fullName>
    </submittedName>
</protein>
<dbReference type="InterPro" id="IPR036388">
    <property type="entry name" value="WH-like_DNA-bd_sf"/>
</dbReference>
<dbReference type="OrthoDB" id="273614at2"/>
<keyword evidence="2" id="KW-1185">Reference proteome</keyword>
<organism evidence="1 2">
    <name type="scientific">Sphingorhabdus contaminans</name>
    <dbReference type="NCBI Taxonomy" id="1343899"/>
    <lineage>
        <taxon>Bacteria</taxon>
        <taxon>Pseudomonadati</taxon>
        <taxon>Pseudomonadota</taxon>
        <taxon>Alphaproteobacteria</taxon>
        <taxon>Sphingomonadales</taxon>
        <taxon>Sphingomonadaceae</taxon>
        <taxon>Sphingorhabdus</taxon>
    </lineage>
</organism>
<comment type="caution">
    <text evidence="1">The sequence shown here is derived from an EMBL/GenBank/DDBJ whole genome shotgun (WGS) entry which is preliminary data.</text>
</comment>
<reference evidence="1 2" key="1">
    <citation type="submission" date="2019-07" db="EMBL/GenBank/DDBJ databases">
        <authorList>
            <person name="Park M."/>
        </authorList>
    </citation>
    <scope>NUCLEOTIDE SEQUENCE [LARGE SCALE GENOMIC DNA]</scope>
    <source>
        <strain evidence="1 2">KCTC32445</strain>
    </source>
</reference>
<dbReference type="EMBL" id="VKKU01000002">
    <property type="protein sequence ID" value="TSB01623.1"/>
    <property type="molecule type" value="Genomic_DNA"/>
</dbReference>
<dbReference type="AlphaFoldDB" id="A0A553WAB4"/>
<evidence type="ECO:0000313" key="2">
    <source>
        <dbReference type="Proteomes" id="UP000320160"/>
    </source>
</evidence>
<accession>A0A553WAB4</accession>